<evidence type="ECO:0000256" key="3">
    <source>
        <dbReference type="ARBA" id="ARBA00023002"/>
    </source>
</evidence>
<dbReference type="InterPro" id="IPR036661">
    <property type="entry name" value="Luciferase-like_sf"/>
</dbReference>
<protein>
    <submittedName>
        <fullName evidence="6">LLM class flavin-dependent oxidoreductase</fullName>
    </submittedName>
</protein>
<dbReference type="InterPro" id="IPR050172">
    <property type="entry name" value="SsuD_RutA_monooxygenase"/>
</dbReference>
<sequence>MEFLGFLAPHDGQEIQQRSTGPVDLDYLRRLAAAQDEAGFDRVLIGNGSAMADGAQLAAFAAAYTSRLGFLIAHRPGFVAPTVFARTIATLDALSGGRTAVHIITGGSDADQRRDGDRLPKEQRYARTGEFVEIVKRVWTTKGPLDHHGEHYQVEGIDVDVFPVQRPRPRIYFAGSSAAGIATGARVADAIAFYGEPLRQTREQIGRIRAVAAEVGRTEPLAFNVSVRPIIAPTDAAALEKAERITSTIERNVRGGSWDRVRLRGIGDKTANNEGSDRLREVNASGALLDRAYWTGTSKATNASGISSALVGSPETVASAVADYVELGVTSFLFKGWDLLGDARDYGRHLLPVIRDVLRDRGLDHPTLPKASAS</sequence>
<evidence type="ECO:0000256" key="2">
    <source>
        <dbReference type="ARBA" id="ARBA00022643"/>
    </source>
</evidence>
<dbReference type="PANTHER" id="PTHR42847">
    <property type="entry name" value="ALKANESULFONATE MONOOXYGENASE"/>
    <property type="match status" value="1"/>
</dbReference>
<organism evidence="6 7">
    <name type="scientific">Prauserella cavernicola</name>
    <dbReference type="NCBI Taxonomy" id="2800127"/>
    <lineage>
        <taxon>Bacteria</taxon>
        <taxon>Bacillati</taxon>
        <taxon>Actinomycetota</taxon>
        <taxon>Actinomycetes</taxon>
        <taxon>Pseudonocardiales</taxon>
        <taxon>Pseudonocardiaceae</taxon>
        <taxon>Prauserella</taxon>
    </lineage>
</organism>
<accession>A0A934QPI0</accession>
<evidence type="ECO:0000256" key="4">
    <source>
        <dbReference type="ARBA" id="ARBA00023033"/>
    </source>
</evidence>
<evidence type="ECO:0000313" key="6">
    <source>
        <dbReference type="EMBL" id="MBK1783721.1"/>
    </source>
</evidence>
<keyword evidence="2" id="KW-0288">FMN</keyword>
<evidence type="ECO:0000259" key="5">
    <source>
        <dbReference type="Pfam" id="PF00296"/>
    </source>
</evidence>
<proteinExistence type="predicted"/>
<dbReference type="PANTHER" id="PTHR42847:SF9">
    <property type="entry name" value="BLL6451 PROTEIN"/>
    <property type="match status" value="1"/>
</dbReference>
<dbReference type="GO" id="GO:0008726">
    <property type="term" value="F:alkanesulfonate monooxygenase activity"/>
    <property type="evidence" value="ECO:0007669"/>
    <property type="project" value="TreeGrafter"/>
</dbReference>
<keyword evidence="3" id="KW-0560">Oxidoreductase</keyword>
<dbReference type="InterPro" id="IPR011251">
    <property type="entry name" value="Luciferase-like_dom"/>
</dbReference>
<dbReference type="Proteomes" id="UP000635245">
    <property type="component" value="Unassembled WGS sequence"/>
</dbReference>
<dbReference type="SUPFAM" id="SSF51679">
    <property type="entry name" value="Bacterial luciferase-like"/>
    <property type="match status" value="1"/>
</dbReference>
<dbReference type="CDD" id="cd01094">
    <property type="entry name" value="Alkanesulfonate_monoxygenase"/>
    <property type="match status" value="1"/>
</dbReference>
<name>A0A934QPI0_9PSEU</name>
<keyword evidence="4" id="KW-0503">Monooxygenase</keyword>
<keyword evidence="1" id="KW-0285">Flavoprotein</keyword>
<dbReference type="EMBL" id="JAENJH010000001">
    <property type="protein sequence ID" value="MBK1783721.1"/>
    <property type="molecule type" value="Genomic_DNA"/>
</dbReference>
<dbReference type="GO" id="GO:0046306">
    <property type="term" value="P:alkanesulfonate catabolic process"/>
    <property type="evidence" value="ECO:0007669"/>
    <property type="project" value="TreeGrafter"/>
</dbReference>
<comment type="caution">
    <text evidence="6">The sequence shown here is derived from an EMBL/GenBank/DDBJ whole genome shotgun (WGS) entry which is preliminary data.</text>
</comment>
<keyword evidence="7" id="KW-1185">Reference proteome</keyword>
<dbReference type="AlphaFoldDB" id="A0A934QPI0"/>
<gene>
    <name evidence="6" type="ORF">JHE00_05220</name>
</gene>
<feature type="domain" description="Luciferase-like" evidence="5">
    <location>
        <begin position="1"/>
        <end position="330"/>
    </location>
</feature>
<evidence type="ECO:0000256" key="1">
    <source>
        <dbReference type="ARBA" id="ARBA00022630"/>
    </source>
</evidence>
<dbReference type="Pfam" id="PF00296">
    <property type="entry name" value="Bac_luciferase"/>
    <property type="match status" value="1"/>
</dbReference>
<reference evidence="6" key="1">
    <citation type="submission" date="2020-12" db="EMBL/GenBank/DDBJ databases">
        <title>Prauserella sp. ASG 168, a novel actinomycete isolated from cave rock.</title>
        <authorList>
            <person name="Suriyachadkun C."/>
        </authorList>
    </citation>
    <scope>NUCLEOTIDE SEQUENCE</scope>
    <source>
        <strain evidence="6">ASG 168</strain>
    </source>
</reference>
<evidence type="ECO:0000313" key="7">
    <source>
        <dbReference type="Proteomes" id="UP000635245"/>
    </source>
</evidence>
<dbReference type="Gene3D" id="3.20.20.30">
    <property type="entry name" value="Luciferase-like domain"/>
    <property type="match status" value="1"/>
</dbReference>